<comment type="caution">
    <text evidence="1">The sequence shown here is derived from an EMBL/GenBank/DDBJ whole genome shotgun (WGS) entry which is preliminary data.</text>
</comment>
<reference evidence="1 2" key="1">
    <citation type="submission" date="2015-06" db="EMBL/GenBank/DDBJ databases">
        <title>Genome sequence of Pseudoalteromonas aliena.</title>
        <authorList>
            <person name="Xie B.-B."/>
            <person name="Rong J.-C."/>
            <person name="Qin Q.-L."/>
            <person name="Zhang Y.-Z."/>
        </authorList>
    </citation>
    <scope>NUCLEOTIDE SEQUENCE [LARGE SCALE GENOMIC DNA]</scope>
    <source>
        <strain evidence="1 2">SW19</strain>
    </source>
</reference>
<dbReference type="Proteomes" id="UP000648482">
    <property type="component" value="Unassembled WGS sequence"/>
</dbReference>
<gene>
    <name evidence="1" type="ORF">PALI_b0582</name>
</gene>
<organism evidence="1 2">
    <name type="scientific">Pseudoalteromonas aliena SW19</name>
    <dbReference type="NCBI Taxonomy" id="1314866"/>
    <lineage>
        <taxon>Bacteria</taxon>
        <taxon>Pseudomonadati</taxon>
        <taxon>Pseudomonadota</taxon>
        <taxon>Gammaproteobacteria</taxon>
        <taxon>Alteromonadales</taxon>
        <taxon>Pseudoalteromonadaceae</taxon>
        <taxon>Pseudoalteromonas</taxon>
    </lineage>
</organism>
<evidence type="ECO:0000313" key="2">
    <source>
        <dbReference type="Proteomes" id="UP000648482"/>
    </source>
</evidence>
<keyword evidence="2" id="KW-1185">Reference proteome</keyword>
<protein>
    <submittedName>
        <fullName evidence="1">Uncharacterized protein</fullName>
    </submittedName>
</protein>
<dbReference type="EMBL" id="AQGU01000029">
    <property type="protein sequence ID" value="MBE0361585.1"/>
    <property type="molecule type" value="Genomic_DNA"/>
</dbReference>
<accession>A0ABR9E6K7</accession>
<proteinExistence type="predicted"/>
<evidence type="ECO:0000313" key="1">
    <source>
        <dbReference type="EMBL" id="MBE0361585.1"/>
    </source>
</evidence>
<sequence>MQFGTKPSGFCHTAKQLLYSYKIKTQCITTLGLFLTR</sequence>
<name>A0ABR9E6K7_9GAMM</name>